<dbReference type="Proteomes" id="UP000499080">
    <property type="component" value="Unassembled WGS sequence"/>
</dbReference>
<evidence type="ECO:0000313" key="2">
    <source>
        <dbReference type="Proteomes" id="UP000499080"/>
    </source>
</evidence>
<comment type="caution">
    <text evidence="1">The sequence shown here is derived from an EMBL/GenBank/DDBJ whole genome shotgun (WGS) entry which is preliminary data.</text>
</comment>
<protein>
    <submittedName>
        <fullName evidence="1">Uncharacterized protein</fullName>
    </submittedName>
</protein>
<name>A0A4Y2X2S4_ARAVE</name>
<evidence type="ECO:0000313" key="1">
    <source>
        <dbReference type="EMBL" id="GBO42407.1"/>
    </source>
</evidence>
<proteinExistence type="predicted"/>
<gene>
    <name evidence="1" type="ORF">AVEN_110893_1</name>
</gene>
<reference evidence="1 2" key="1">
    <citation type="journal article" date="2019" name="Sci. Rep.">
        <title>Orb-weaving spider Araneus ventricosus genome elucidates the spidroin gene catalogue.</title>
        <authorList>
            <person name="Kono N."/>
            <person name="Nakamura H."/>
            <person name="Ohtoshi R."/>
            <person name="Moran D.A.P."/>
            <person name="Shinohara A."/>
            <person name="Yoshida Y."/>
            <person name="Fujiwara M."/>
            <person name="Mori M."/>
            <person name="Tomita M."/>
            <person name="Arakawa K."/>
        </authorList>
    </citation>
    <scope>NUCLEOTIDE SEQUENCE [LARGE SCALE GENOMIC DNA]</scope>
</reference>
<dbReference type="AlphaFoldDB" id="A0A4Y2X2S4"/>
<accession>A0A4Y2X2S4</accession>
<sequence>MVQSLDNCFYAPLKGLYSSETEKWLVQNPGKAITLYKVSGIFQKLYSATAMLQLAEKASRVAVTLVKAPFDEDCAVAVAPEENEVSPSASWIYVSIQSLCHFLDMNNEELKGKENLKNLRS</sequence>
<organism evidence="1 2">
    <name type="scientific">Araneus ventricosus</name>
    <name type="common">Orbweaver spider</name>
    <name type="synonym">Epeira ventricosa</name>
    <dbReference type="NCBI Taxonomy" id="182803"/>
    <lineage>
        <taxon>Eukaryota</taxon>
        <taxon>Metazoa</taxon>
        <taxon>Ecdysozoa</taxon>
        <taxon>Arthropoda</taxon>
        <taxon>Chelicerata</taxon>
        <taxon>Arachnida</taxon>
        <taxon>Araneae</taxon>
        <taxon>Araneomorphae</taxon>
        <taxon>Entelegynae</taxon>
        <taxon>Araneoidea</taxon>
        <taxon>Araneidae</taxon>
        <taxon>Araneus</taxon>
    </lineage>
</organism>
<dbReference type="OrthoDB" id="8194222at2759"/>
<dbReference type="EMBL" id="BGPR01068461">
    <property type="protein sequence ID" value="GBO42407.1"/>
    <property type="molecule type" value="Genomic_DNA"/>
</dbReference>
<keyword evidence="2" id="KW-1185">Reference proteome</keyword>